<comment type="caution">
    <text evidence="3">The sequence shown here is derived from an EMBL/GenBank/DDBJ whole genome shotgun (WGS) entry which is preliminary data.</text>
</comment>
<gene>
    <name evidence="3" type="ORF">C7416_104481</name>
</gene>
<dbReference type="Proteomes" id="UP000249638">
    <property type="component" value="Unassembled WGS sequence"/>
</dbReference>
<organism evidence="3 4">
    <name type="scientific">Cupriavidus phytorum</name>
    <dbReference type="NCBI Taxonomy" id="3024399"/>
    <lineage>
        <taxon>Bacteria</taxon>
        <taxon>Pseudomonadati</taxon>
        <taxon>Pseudomonadota</taxon>
        <taxon>Betaproteobacteria</taxon>
        <taxon>Burkholderiales</taxon>
        <taxon>Burkholderiaceae</taxon>
        <taxon>Cupriavidus</taxon>
    </lineage>
</organism>
<dbReference type="Pfam" id="PF01464">
    <property type="entry name" value="SLT"/>
    <property type="match status" value="1"/>
</dbReference>
<dbReference type="PANTHER" id="PTHR37423">
    <property type="entry name" value="SOLUBLE LYTIC MUREIN TRANSGLYCOSYLASE-RELATED"/>
    <property type="match status" value="1"/>
</dbReference>
<sequence length="704" mass="71357">MGRAVPADDLPGFDLTAALAETDKALGLPSGLSAAQIRVESGMNPRAVSKAGAMGLAQVMPDTLKAISSRLGRELDPYNPEDAVAIHREVMRENLAKFKDPSKALMAYNGGWDQSKWGNPETSAYVGKVRGAMGKQSPVMAAVDAGLSSVSGNANAASKAVPADDLPASLAAPASDMPANDGPGKLVSLGAGLGKGLGTVALNAQRYLGKGLGAISSEGTPGARAADWLVRDADQGIAKLAAENRPYAEANPITNTVGEVGGNIVGTVPVGGVLGKAVGAAAPAVAGTRAAPAVNALSKSLETGGFRIGPGVSNPLAQLAIRGAGGAAVGEISAGLTDPESAGAGAVIGAALPAGAKVAGMGGNALRRLAVGEGASSEVAALAKRAADLGINIPADRIVNSKPLNALASGLNYVPFSGRAATEAGMESQMNRALSRTFGQDSDNVTQALRKASDELGAKFDDVLKNNSVAVDDGLLTKLAEIVDSAKKELGSDGLRIIENQIDELLNKGASGQIDGQAAYNIKRTLDRIGKRATPEAYQARQIKGALMEALDRSLGPDAAKAFATTRQQYGNMLALENLAQNGAEGGVSIARLANMKNINNRDLQELADIAAQFVKAREGQHGAMQRGVAALGLGGTLGLPGLAGTAVAGRATNMLLNAEPVRNALLRPTGNAMLENAAPNLLTESLRRAAPILPSQGIQGGQR</sequence>
<dbReference type="PANTHER" id="PTHR37423:SF2">
    <property type="entry name" value="MEMBRANE-BOUND LYTIC MUREIN TRANSGLYCOSYLASE C"/>
    <property type="match status" value="1"/>
</dbReference>
<comment type="similarity">
    <text evidence="1">Belongs to the transglycosylase Slt family.</text>
</comment>
<evidence type="ECO:0000259" key="2">
    <source>
        <dbReference type="Pfam" id="PF01464"/>
    </source>
</evidence>
<keyword evidence="4" id="KW-1185">Reference proteome</keyword>
<reference evidence="3" key="1">
    <citation type="submission" date="2018-06" db="EMBL/GenBank/DDBJ databases">
        <title>Genomic Encyclopedia of Type Strains, Phase IV (KMG-V): Genome sequencing to study the core and pangenomes of soil and plant-associated prokaryotes.</title>
        <authorList>
            <person name="Whitman W."/>
        </authorList>
    </citation>
    <scope>NUCLEOTIDE SEQUENCE [LARGE SCALE GENOMIC DNA]</scope>
    <source>
        <strain evidence="3">MLR2-44</strain>
    </source>
</reference>
<feature type="domain" description="Transglycosylase SLT" evidence="2">
    <location>
        <begin position="25"/>
        <end position="114"/>
    </location>
</feature>
<evidence type="ECO:0000313" key="4">
    <source>
        <dbReference type="Proteomes" id="UP000249638"/>
    </source>
</evidence>
<evidence type="ECO:0000256" key="1">
    <source>
        <dbReference type="ARBA" id="ARBA00007734"/>
    </source>
</evidence>
<name>A0A2W7P2E1_9BURK</name>
<dbReference type="InterPro" id="IPR008258">
    <property type="entry name" value="Transglycosylase_SLT_dom_1"/>
</dbReference>
<accession>A0A2W7P2E1</accession>
<protein>
    <submittedName>
        <fullName evidence="3">Transglycosylase-like protein with SLT domain</fullName>
    </submittedName>
</protein>
<dbReference type="EMBL" id="QKZN01000004">
    <property type="protein sequence ID" value="PZX29476.1"/>
    <property type="molecule type" value="Genomic_DNA"/>
</dbReference>
<dbReference type="AlphaFoldDB" id="A0A2W7P2E1"/>
<evidence type="ECO:0000313" key="3">
    <source>
        <dbReference type="EMBL" id="PZX29476.1"/>
    </source>
</evidence>
<dbReference type="InterPro" id="IPR023346">
    <property type="entry name" value="Lysozyme-like_dom_sf"/>
</dbReference>
<dbReference type="Gene3D" id="1.10.530.10">
    <property type="match status" value="1"/>
</dbReference>
<proteinExistence type="inferred from homology"/>
<dbReference type="SUPFAM" id="SSF53955">
    <property type="entry name" value="Lysozyme-like"/>
    <property type="match status" value="1"/>
</dbReference>